<evidence type="ECO:0000313" key="1">
    <source>
        <dbReference type="EMBL" id="OOF97722.1"/>
    </source>
</evidence>
<organism evidence="1 2">
    <name type="scientific">Aspergillus carbonarius (strain ITEM 5010)</name>
    <dbReference type="NCBI Taxonomy" id="602072"/>
    <lineage>
        <taxon>Eukaryota</taxon>
        <taxon>Fungi</taxon>
        <taxon>Dikarya</taxon>
        <taxon>Ascomycota</taxon>
        <taxon>Pezizomycotina</taxon>
        <taxon>Eurotiomycetes</taxon>
        <taxon>Eurotiomycetidae</taxon>
        <taxon>Eurotiales</taxon>
        <taxon>Aspergillaceae</taxon>
        <taxon>Aspergillus</taxon>
        <taxon>Aspergillus subgen. Circumdati</taxon>
    </lineage>
</organism>
<sequence>MLLSLLLLLLLLLPPLHFFFLLLDFFLPRLIWDSQLLGLARAKALVAESASSPPFLDYIPFRLLPHSFSLLLAGSDTVSPHPP</sequence>
<name>A0A1R3RTD2_ASPC5</name>
<gene>
    <name evidence="1" type="ORF">ASPCADRAFT_204989</name>
</gene>
<dbReference type="VEuPathDB" id="FungiDB:ASPCADRAFT_204989"/>
<evidence type="ECO:0000313" key="2">
    <source>
        <dbReference type="Proteomes" id="UP000188318"/>
    </source>
</evidence>
<proteinExistence type="predicted"/>
<dbReference type="AlphaFoldDB" id="A0A1R3RTD2"/>
<accession>A0A1R3RTD2</accession>
<keyword evidence="2" id="KW-1185">Reference proteome</keyword>
<dbReference type="Proteomes" id="UP000188318">
    <property type="component" value="Unassembled WGS sequence"/>
</dbReference>
<reference evidence="2" key="1">
    <citation type="journal article" date="2017" name="Genome Biol.">
        <title>Comparative genomics reveals high biological diversity and specific adaptations in the industrially and medically important fungal genus Aspergillus.</title>
        <authorList>
            <person name="de Vries R.P."/>
            <person name="Riley R."/>
            <person name="Wiebenga A."/>
            <person name="Aguilar-Osorio G."/>
            <person name="Amillis S."/>
            <person name="Uchima C.A."/>
            <person name="Anderluh G."/>
            <person name="Asadollahi M."/>
            <person name="Askin M."/>
            <person name="Barry K."/>
            <person name="Battaglia E."/>
            <person name="Bayram O."/>
            <person name="Benocci T."/>
            <person name="Braus-Stromeyer S.A."/>
            <person name="Caldana C."/>
            <person name="Canovas D."/>
            <person name="Cerqueira G.C."/>
            <person name="Chen F."/>
            <person name="Chen W."/>
            <person name="Choi C."/>
            <person name="Clum A."/>
            <person name="Dos Santos R.A."/>
            <person name="Damasio A.R."/>
            <person name="Diallinas G."/>
            <person name="Emri T."/>
            <person name="Fekete E."/>
            <person name="Flipphi M."/>
            <person name="Freyberg S."/>
            <person name="Gallo A."/>
            <person name="Gournas C."/>
            <person name="Habgood R."/>
            <person name="Hainaut M."/>
            <person name="Harispe M.L."/>
            <person name="Henrissat B."/>
            <person name="Hilden K.S."/>
            <person name="Hope R."/>
            <person name="Hossain A."/>
            <person name="Karabika E."/>
            <person name="Karaffa L."/>
            <person name="Karanyi Z."/>
            <person name="Krasevec N."/>
            <person name="Kuo A."/>
            <person name="Kusch H."/>
            <person name="LaButti K."/>
            <person name="Lagendijk E.L."/>
            <person name="Lapidus A."/>
            <person name="Levasseur A."/>
            <person name="Lindquist E."/>
            <person name="Lipzen A."/>
            <person name="Logrieco A.F."/>
            <person name="MacCabe A."/>
            <person name="Maekelae M.R."/>
            <person name="Malavazi I."/>
            <person name="Melin P."/>
            <person name="Meyer V."/>
            <person name="Mielnichuk N."/>
            <person name="Miskei M."/>
            <person name="Molnar A.P."/>
            <person name="Mule G."/>
            <person name="Ngan C.Y."/>
            <person name="Orejas M."/>
            <person name="Orosz E."/>
            <person name="Ouedraogo J.P."/>
            <person name="Overkamp K.M."/>
            <person name="Park H.-S."/>
            <person name="Perrone G."/>
            <person name="Piumi F."/>
            <person name="Punt P.J."/>
            <person name="Ram A.F."/>
            <person name="Ramon A."/>
            <person name="Rauscher S."/>
            <person name="Record E."/>
            <person name="Riano-Pachon D.M."/>
            <person name="Robert V."/>
            <person name="Roehrig J."/>
            <person name="Ruller R."/>
            <person name="Salamov A."/>
            <person name="Salih N.S."/>
            <person name="Samson R.A."/>
            <person name="Sandor E."/>
            <person name="Sanguinetti M."/>
            <person name="Schuetze T."/>
            <person name="Sepcic K."/>
            <person name="Shelest E."/>
            <person name="Sherlock G."/>
            <person name="Sophianopoulou V."/>
            <person name="Squina F.M."/>
            <person name="Sun H."/>
            <person name="Susca A."/>
            <person name="Todd R.B."/>
            <person name="Tsang A."/>
            <person name="Unkles S.E."/>
            <person name="van de Wiele N."/>
            <person name="van Rossen-Uffink D."/>
            <person name="Oliveira J.V."/>
            <person name="Vesth T.C."/>
            <person name="Visser J."/>
            <person name="Yu J.-H."/>
            <person name="Zhou M."/>
            <person name="Andersen M.R."/>
            <person name="Archer D.B."/>
            <person name="Baker S.E."/>
            <person name="Benoit I."/>
            <person name="Brakhage A.A."/>
            <person name="Braus G.H."/>
            <person name="Fischer R."/>
            <person name="Frisvad J.C."/>
            <person name="Goldman G.H."/>
            <person name="Houbraken J."/>
            <person name="Oakley B."/>
            <person name="Pocsi I."/>
            <person name="Scazzocchio C."/>
            <person name="Seiboth B."/>
            <person name="vanKuyk P.A."/>
            <person name="Wortman J."/>
            <person name="Dyer P.S."/>
            <person name="Grigoriev I.V."/>
        </authorList>
    </citation>
    <scope>NUCLEOTIDE SEQUENCE [LARGE SCALE GENOMIC DNA]</scope>
    <source>
        <strain evidence="2">ITEM 5010</strain>
    </source>
</reference>
<protein>
    <submittedName>
        <fullName evidence="1">Uncharacterized protein</fullName>
    </submittedName>
</protein>
<dbReference type="EMBL" id="KV907496">
    <property type="protein sequence ID" value="OOF97722.1"/>
    <property type="molecule type" value="Genomic_DNA"/>
</dbReference>